<proteinExistence type="predicted"/>
<dbReference type="SUPFAM" id="SSF48008">
    <property type="entry name" value="GntR ligand-binding domain-like"/>
    <property type="match status" value="1"/>
</dbReference>
<evidence type="ECO:0000256" key="4">
    <source>
        <dbReference type="SAM" id="MobiDB-lite"/>
    </source>
</evidence>
<dbReference type="PANTHER" id="PTHR43537">
    <property type="entry name" value="TRANSCRIPTIONAL REGULATOR, GNTR FAMILY"/>
    <property type="match status" value="1"/>
</dbReference>
<evidence type="ECO:0000313" key="6">
    <source>
        <dbReference type="EMBL" id="MFC4589503.1"/>
    </source>
</evidence>
<dbReference type="InterPro" id="IPR011711">
    <property type="entry name" value="GntR_C"/>
</dbReference>
<reference evidence="7" key="1">
    <citation type="journal article" date="2019" name="Int. J. Syst. Evol. Microbiol.">
        <title>The Global Catalogue of Microorganisms (GCM) 10K type strain sequencing project: providing services to taxonomists for standard genome sequencing and annotation.</title>
        <authorList>
            <consortium name="The Broad Institute Genomics Platform"/>
            <consortium name="The Broad Institute Genome Sequencing Center for Infectious Disease"/>
            <person name="Wu L."/>
            <person name="Ma J."/>
        </authorList>
    </citation>
    <scope>NUCLEOTIDE SEQUENCE [LARGE SCALE GENOMIC DNA]</scope>
    <source>
        <strain evidence="7">CCUG 49560</strain>
    </source>
</reference>
<evidence type="ECO:0000256" key="3">
    <source>
        <dbReference type="ARBA" id="ARBA00023163"/>
    </source>
</evidence>
<accession>A0ABV9EJ67</accession>
<dbReference type="PANTHER" id="PTHR43537:SF45">
    <property type="entry name" value="GNTR FAMILY REGULATORY PROTEIN"/>
    <property type="match status" value="1"/>
</dbReference>
<dbReference type="Proteomes" id="UP001595891">
    <property type="component" value="Unassembled WGS sequence"/>
</dbReference>
<dbReference type="InterPro" id="IPR036390">
    <property type="entry name" value="WH_DNA-bd_sf"/>
</dbReference>
<comment type="caution">
    <text evidence="6">The sequence shown here is derived from an EMBL/GenBank/DDBJ whole genome shotgun (WGS) entry which is preliminary data.</text>
</comment>
<protein>
    <submittedName>
        <fullName evidence="6">GntR family transcriptional regulator</fullName>
    </submittedName>
</protein>
<dbReference type="PRINTS" id="PR00035">
    <property type="entry name" value="HTHGNTR"/>
</dbReference>
<evidence type="ECO:0000259" key="5">
    <source>
        <dbReference type="PROSITE" id="PS50949"/>
    </source>
</evidence>
<dbReference type="Pfam" id="PF00392">
    <property type="entry name" value="GntR"/>
    <property type="match status" value="1"/>
</dbReference>
<evidence type="ECO:0000313" key="7">
    <source>
        <dbReference type="Proteomes" id="UP001595891"/>
    </source>
</evidence>
<dbReference type="PROSITE" id="PS50949">
    <property type="entry name" value="HTH_GNTR"/>
    <property type="match status" value="1"/>
</dbReference>
<evidence type="ECO:0000256" key="1">
    <source>
        <dbReference type="ARBA" id="ARBA00023015"/>
    </source>
</evidence>
<feature type="region of interest" description="Disordered" evidence="4">
    <location>
        <begin position="222"/>
        <end position="248"/>
    </location>
</feature>
<dbReference type="EMBL" id="JBHSFN010000016">
    <property type="protein sequence ID" value="MFC4589503.1"/>
    <property type="molecule type" value="Genomic_DNA"/>
</dbReference>
<keyword evidence="3" id="KW-0804">Transcription</keyword>
<gene>
    <name evidence="6" type="ORF">ACFO8L_25675</name>
</gene>
<evidence type="ECO:0000256" key="2">
    <source>
        <dbReference type="ARBA" id="ARBA00023125"/>
    </source>
</evidence>
<dbReference type="InterPro" id="IPR036388">
    <property type="entry name" value="WH-like_DNA-bd_sf"/>
</dbReference>
<dbReference type="SMART" id="SM00895">
    <property type="entry name" value="FCD"/>
    <property type="match status" value="1"/>
</dbReference>
<name>A0ABV9EJ67_9ACTN</name>
<dbReference type="RefSeq" id="WP_262843928.1">
    <property type="nucleotide sequence ID" value="NZ_JANZYP010000023.1"/>
</dbReference>
<dbReference type="InterPro" id="IPR008920">
    <property type="entry name" value="TF_FadR/GntR_C"/>
</dbReference>
<dbReference type="Pfam" id="PF07729">
    <property type="entry name" value="FCD"/>
    <property type="match status" value="1"/>
</dbReference>
<keyword evidence="1" id="KW-0805">Transcription regulation</keyword>
<keyword evidence="7" id="KW-1185">Reference proteome</keyword>
<sequence>MSRSDLAGKAAAPKIARPVPLRESVFEALLELIISSHLRPGQHLAESELAEMLGVSRQPIREALQLLSGEGWVDLHPGHGAFVHAPTAEEADQLLAVRALLETEAARLAARHHTEEGVALLRALCSRGLAAVEADDVEGAVAINSELHATVMELSGNMVLSDLAAQVSRRVRWYHTPVARQRGRASWEEHAALIAAIADGDEDQAGEIMKNHTEQTRHLYLSQLGEDEPAEPLPSKRRKRRAPAALGN</sequence>
<keyword evidence="2" id="KW-0238">DNA-binding</keyword>
<feature type="domain" description="HTH gntR-type" evidence="5">
    <location>
        <begin position="19"/>
        <end position="86"/>
    </location>
</feature>
<dbReference type="InterPro" id="IPR000524">
    <property type="entry name" value="Tscrpt_reg_HTH_GntR"/>
</dbReference>
<dbReference type="SUPFAM" id="SSF46785">
    <property type="entry name" value="Winged helix' DNA-binding domain"/>
    <property type="match status" value="1"/>
</dbReference>
<dbReference type="SMART" id="SM00345">
    <property type="entry name" value="HTH_GNTR"/>
    <property type="match status" value="1"/>
</dbReference>
<dbReference type="Gene3D" id="1.10.10.10">
    <property type="entry name" value="Winged helix-like DNA-binding domain superfamily/Winged helix DNA-binding domain"/>
    <property type="match status" value="1"/>
</dbReference>
<organism evidence="6 7">
    <name type="scientific">Sphaerisporangium corydalis</name>
    <dbReference type="NCBI Taxonomy" id="1441875"/>
    <lineage>
        <taxon>Bacteria</taxon>
        <taxon>Bacillati</taxon>
        <taxon>Actinomycetota</taxon>
        <taxon>Actinomycetes</taxon>
        <taxon>Streptosporangiales</taxon>
        <taxon>Streptosporangiaceae</taxon>
        <taxon>Sphaerisporangium</taxon>
    </lineage>
</organism>
<dbReference type="CDD" id="cd07377">
    <property type="entry name" value="WHTH_GntR"/>
    <property type="match status" value="1"/>
</dbReference>
<dbReference type="Gene3D" id="1.20.120.530">
    <property type="entry name" value="GntR ligand-binding domain-like"/>
    <property type="match status" value="1"/>
</dbReference>